<sequence>MILSLFGNLYSPRDDRMKIHPRKTTGLHKRGERTPSLGKGIPG</sequence>
<reference evidence="2" key="1">
    <citation type="submission" date="2014-05" db="EMBL/GenBank/DDBJ databases">
        <authorList>
            <person name="Chronopoulou M."/>
        </authorList>
    </citation>
    <scope>NUCLEOTIDE SEQUENCE</scope>
    <source>
        <tissue evidence="2">Whole organism</tissue>
    </source>
</reference>
<dbReference type="AlphaFoldDB" id="A0A0K2U8X5"/>
<feature type="region of interest" description="Disordered" evidence="1">
    <location>
        <begin position="13"/>
        <end position="43"/>
    </location>
</feature>
<dbReference type="EMBL" id="HACA01017323">
    <property type="protein sequence ID" value="CDW34684.1"/>
    <property type="molecule type" value="Transcribed_RNA"/>
</dbReference>
<evidence type="ECO:0000256" key="1">
    <source>
        <dbReference type="SAM" id="MobiDB-lite"/>
    </source>
</evidence>
<evidence type="ECO:0000313" key="2">
    <source>
        <dbReference type="EMBL" id="CDW34684.1"/>
    </source>
</evidence>
<feature type="compositionally biased region" description="Basic residues" evidence="1">
    <location>
        <begin position="19"/>
        <end position="31"/>
    </location>
</feature>
<protein>
    <submittedName>
        <fullName evidence="2">Uncharacterized protein</fullName>
    </submittedName>
</protein>
<accession>A0A0K2U8X5</accession>
<organism evidence="2">
    <name type="scientific">Lepeophtheirus salmonis</name>
    <name type="common">Salmon louse</name>
    <name type="synonym">Caligus salmonis</name>
    <dbReference type="NCBI Taxonomy" id="72036"/>
    <lineage>
        <taxon>Eukaryota</taxon>
        <taxon>Metazoa</taxon>
        <taxon>Ecdysozoa</taxon>
        <taxon>Arthropoda</taxon>
        <taxon>Crustacea</taxon>
        <taxon>Multicrustacea</taxon>
        <taxon>Hexanauplia</taxon>
        <taxon>Copepoda</taxon>
        <taxon>Siphonostomatoida</taxon>
        <taxon>Caligidae</taxon>
        <taxon>Lepeophtheirus</taxon>
    </lineage>
</organism>
<name>A0A0K2U8X5_LEPSM</name>
<proteinExistence type="predicted"/>